<dbReference type="GO" id="GO:0003677">
    <property type="term" value="F:DNA binding"/>
    <property type="evidence" value="ECO:0007669"/>
    <property type="project" value="InterPro"/>
</dbReference>
<dbReference type="Pfam" id="PF10593">
    <property type="entry name" value="Z1"/>
    <property type="match status" value="1"/>
</dbReference>
<evidence type="ECO:0000313" key="4">
    <source>
        <dbReference type="Proteomes" id="UP001179483"/>
    </source>
</evidence>
<organism evidence="3 4">
    <name type="scientific">Aerococcus urinaeequi</name>
    <dbReference type="NCBI Taxonomy" id="51665"/>
    <lineage>
        <taxon>Bacteria</taxon>
        <taxon>Bacillati</taxon>
        <taxon>Bacillota</taxon>
        <taxon>Bacilli</taxon>
        <taxon>Lactobacillales</taxon>
        <taxon>Aerococcaceae</taxon>
        <taxon>Aerococcus</taxon>
    </lineage>
</organism>
<accession>A0AAE9XMS3</accession>
<dbReference type="Proteomes" id="UP001179483">
    <property type="component" value="Chromosome"/>
</dbReference>
<gene>
    <name evidence="3" type="ORF">PML80_01460</name>
</gene>
<dbReference type="GO" id="GO:0005524">
    <property type="term" value="F:ATP binding"/>
    <property type="evidence" value="ECO:0007669"/>
    <property type="project" value="InterPro"/>
</dbReference>
<dbReference type="EMBL" id="CP116590">
    <property type="protein sequence ID" value="WCG38050.1"/>
    <property type="molecule type" value="Genomic_DNA"/>
</dbReference>
<reference evidence="3" key="1">
    <citation type="submission" date="2023-01" db="EMBL/GenBank/DDBJ databases">
        <title>Oxazolidinone resistance genes in florfenicol resistant enterococci from beef cattle and veal calves at slaughter.</title>
        <authorList>
            <person name="Biggel M."/>
        </authorList>
    </citation>
    <scope>NUCLEOTIDE SEQUENCE</scope>
    <source>
        <strain evidence="3">K79-1</strain>
    </source>
</reference>
<dbReference type="InterPro" id="IPR006935">
    <property type="entry name" value="Helicase/UvrB_N"/>
</dbReference>
<evidence type="ECO:0000313" key="3">
    <source>
        <dbReference type="EMBL" id="WCG38050.1"/>
    </source>
</evidence>
<sequence length="884" mass="101059">MVNHDLINKYFNTAISMVESENLNTPTEIEEHLSVFKDLLFKMDDDTFKALVDKVLENVSISLEAGTILSNDENANWFIDTRVERGTIRHDAYEKYLKKTEGYSMKVIDSMGKAMDKVMNNIGDPKSEGSFSKKGIVIGDVQSGKTSNFISLMNKAADAGYEIIVVTTGIIEKLRRQTQIRIEQGFVGKFTATSNRETQGKTVADFDNDQTTIAVTNANKDFNIKTVSTMSLGAGSSNSPVVVAVIKKNKKSLEDLREWLGRNNTVDPIDGRINKSLLFIDDEADNATINTRSEEDPTTINIGIRNILNYFKRNSYVGFTATPFANVLIDHSVEDDLFPEDFILVLDTPSNYMGASTIFPEDANYHNVLVSNDDAEEFIPIKIPKEERNSFIVEELPSSLIEAIRIFFLQNAIRDLRGHKKKHRSMLVNVSHLNNIQEQVNDLITEEVDSLKRQIKIYINNTDSNIHRELQTLFSDEFKNEVVNIDESWEEVYKTLYSSTDPIFNEIINAQNKSFQYEDYPNGARIIAVGGFALSRGLTLEGLSTSYLYRNTLISDTLMQMGRWFGYRPNYDDIIKIYMPSVSVDWYSQILQSTIDLKEQIKNMENNHQKPRDFGLYIKEPSNYDETVILLITARNKMKNSQSQEFLIRISGDYKETTKFSLSDTDYNREVSEAFVEKYASKFDKTLLYKNAPKEVASELLSKYIFGGYNKLNDKVASTVLTDFDRFDIKIAAKQNSTINDIKHRDRSFKYDEKFDVIALSNARLGTPTDGAFGLDAIAQQKVKKLDIKSQKQYFSQFDKYERNPLIILYPIKLNATAKALQPTREFHDEHKDEVYWGLSLGVPNDGKKPLTYRARLNTVRQQQLFEGEQLDDFSYLDESEDEL</sequence>
<protein>
    <submittedName>
        <fullName evidence="3">Z1 domain-containing protein</fullName>
    </submittedName>
</protein>
<feature type="domain" description="Putative endonuclease Z1" evidence="2">
    <location>
        <begin position="399"/>
        <end position="620"/>
    </location>
</feature>
<evidence type="ECO:0000259" key="1">
    <source>
        <dbReference type="Pfam" id="PF04851"/>
    </source>
</evidence>
<dbReference type="InterPro" id="IPR027417">
    <property type="entry name" value="P-loop_NTPase"/>
</dbReference>
<feature type="domain" description="Helicase/UvrB N-terminal" evidence="1">
    <location>
        <begin position="123"/>
        <end position="324"/>
    </location>
</feature>
<dbReference type="RefSeq" id="WP_271736093.1">
    <property type="nucleotide sequence ID" value="NZ_CP116590.1"/>
</dbReference>
<name>A0AAE9XMS3_9LACT</name>
<proteinExistence type="predicted"/>
<dbReference type="InterPro" id="IPR018310">
    <property type="entry name" value="Put_endonuclease_Z1-dom"/>
</dbReference>
<dbReference type="Gene3D" id="3.40.50.300">
    <property type="entry name" value="P-loop containing nucleotide triphosphate hydrolases"/>
    <property type="match status" value="1"/>
</dbReference>
<dbReference type="GO" id="GO:0016787">
    <property type="term" value="F:hydrolase activity"/>
    <property type="evidence" value="ECO:0007669"/>
    <property type="project" value="InterPro"/>
</dbReference>
<dbReference type="AlphaFoldDB" id="A0AAE9XMS3"/>
<dbReference type="Pfam" id="PF04851">
    <property type="entry name" value="ResIII"/>
    <property type="match status" value="1"/>
</dbReference>
<evidence type="ECO:0000259" key="2">
    <source>
        <dbReference type="Pfam" id="PF10593"/>
    </source>
</evidence>